<dbReference type="SUPFAM" id="SSF47598">
    <property type="entry name" value="Ribbon-helix-helix"/>
    <property type="match status" value="1"/>
</dbReference>
<evidence type="ECO:0000256" key="1">
    <source>
        <dbReference type="SAM" id="MobiDB-lite"/>
    </source>
</evidence>
<dbReference type="InterPro" id="IPR013321">
    <property type="entry name" value="Arc_rbn_hlx_hlx"/>
</dbReference>
<proteinExistence type="predicted"/>
<organism evidence="2 3">
    <name type="scientific">Mixta calida</name>
    <dbReference type="NCBI Taxonomy" id="665913"/>
    <lineage>
        <taxon>Bacteria</taxon>
        <taxon>Pseudomonadati</taxon>
        <taxon>Pseudomonadota</taxon>
        <taxon>Gammaproteobacteria</taxon>
        <taxon>Enterobacterales</taxon>
        <taxon>Erwiniaceae</taxon>
        <taxon>Mixta</taxon>
    </lineage>
</organism>
<dbReference type="EMBL" id="CP026378">
    <property type="protein sequence ID" value="AUY25778.1"/>
    <property type="molecule type" value="Genomic_DNA"/>
</dbReference>
<reference evidence="2 3" key="1">
    <citation type="submission" date="2018-01" db="EMBL/GenBank/DDBJ databases">
        <title>Complete and assembled Genome of Pantoea calida DSM22759T.</title>
        <authorList>
            <person name="Stevens M.J.A."/>
            <person name="Zurfluh K."/>
            <person name="Stephan R."/>
        </authorList>
    </citation>
    <scope>NUCLEOTIDE SEQUENCE [LARGE SCALE GENOMIC DNA]</scope>
    <source>
        <strain evidence="2 3">DSM 22759</strain>
    </source>
</reference>
<dbReference type="GeneID" id="84633754"/>
<sequence>MTDTVSLTIKIDPALKETLKTLALENQLSLSQEVSQRLQASLLTQPHPAIDSQHTQEGVQETFPEAAQESVPEAAQEDEAPQLTSSELKQIRSLLKKNKKKK</sequence>
<dbReference type="InterPro" id="IPR010985">
    <property type="entry name" value="Ribbon_hlx_hlx"/>
</dbReference>
<evidence type="ECO:0008006" key="4">
    <source>
        <dbReference type="Google" id="ProtNLM"/>
    </source>
</evidence>
<feature type="region of interest" description="Disordered" evidence="1">
    <location>
        <begin position="42"/>
        <end position="88"/>
    </location>
</feature>
<accession>A0ABM6S1S9</accession>
<dbReference type="Gene3D" id="1.10.1220.10">
    <property type="entry name" value="Met repressor-like"/>
    <property type="match status" value="1"/>
</dbReference>
<evidence type="ECO:0000313" key="3">
    <source>
        <dbReference type="Proteomes" id="UP000237673"/>
    </source>
</evidence>
<keyword evidence="3" id="KW-1185">Reference proteome</keyword>
<protein>
    <recommendedName>
        <fullName evidence="4">Arc family DNA-binding protein</fullName>
    </recommendedName>
</protein>
<evidence type="ECO:0000313" key="2">
    <source>
        <dbReference type="EMBL" id="AUY25778.1"/>
    </source>
</evidence>
<dbReference type="RefSeq" id="WP_038625358.1">
    <property type="nucleotide sequence ID" value="NZ_CAXOMJ010000026.1"/>
</dbReference>
<gene>
    <name evidence="2" type="ORF">C2E16_13225</name>
</gene>
<name>A0ABM6S1S9_9GAMM</name>
<dbReference type="Proteomes" id="UP000237673">
    <property type="component" value="Chromosome"/>
</dbReference>